<dbReference type="InterPro" id="IPR036388">
    <property type="entry name" value="WH-like_DNA-bd_sf"/>
</dbReference>
<comment type="cofactor">
    <cofactor evidence="1">
        <name>pyridoxal 5'-phosphate</name>
        <dbReference type="ChEBI" id="CHEBI:597326"/>
    </cofactor>
</comment>
<dbReference type="InterPro" id="IPR015424">
    <property type="entry name" value="PyrdxlP-dep_Trfase"/>
</dbReference>
<evidence type="ECO:0000256" key="6">
    <source>
        <dbReference type="ARBA" id="ARBA00023125"/>
    </source>
</evidence>
<organism evidence="9 10">
    <name type="scientific">Psychrobacillus psychrotolerans</name>
    <dbReference type="NCBI Taxonomy" id="126156"/>
    <lineage>
        <taxon>Bacteria</taxon>
        <taxon>Bacillati</taxon>
        <taxon>Bacillota</taxon>
        <taxon>Bacilli</taxon>
        <taxon>Bacillales</taxon>
        <taxon>Bacillaceae</taxon>
        <taxon>Psychrobacillus</taxon>
    </lineage>
</organism>
<dbReference type="PRINTS" id="PR00035">
    <property type="entry name" value="HTHGNTR"/>
</dbReference>
<protein>
    <submittedName>
        <fullName evidence="9">Transcriptional regulator, GntR family</fullName>
    </submittedName>
</protein>
<dbReference type="InterPro" id="IPR051446">
    <property type="entry name" value="HTH_trans_reg/aminotransferase"/>
</dbReference>
<keyword evidence="3" id="KW-0032">Aminotransferase</keyword>
<dbReference type="AlphaFoldDB" id="A0A1I6BE91"/>
<proteinExistence type="inferred from homology"/>
<keyword evidence="5" id="KW-0805">Transcription regulation</keyword>
<dbReference type="SUPFAM" id="SSF53383">
    <property type="entry name" value="PLP-dependent transferases"/>
    <property type="match status" value="1"/>
</dbReference>
<dbReference type="STRING" id="126156.SAMN05421670_0415"/>
<evidence type="ECO:0000256" key="3">
    <source>
        <dbReference type="ARBA" id="ARBA00022576"/>
    </source>
</evidence>
<evidence type="ECO:0000313" key="9">
    <source>
        <dbReference type="EMBL" id="SFQ79263.1"/>
    </source>
</evidence>
<dbReference type="InterPro" id="IPR000524">
    <property type="entry name" value="Tscrpt_reg_HTH_GntR"/>
</dbReference>
<dbReference type="Pfam" id="PF00392">
    <property type="entry name" value="GntR"/>
    <property type="match status" value="1"/>
</dbReference>
<keyword evidence="3" id="KW-0808">Transferase</keyword>
<dbReference type="CDD" id="cd07377">
    <property type="entry name" value="WHTH_GntR"/>
    <property type="match status" value="1"/>
</dbReference>
<dbReference type="CDD" id="cd00609">
    <property type="entry name" value="AAT_like"/>
    <property type="match status" value="1"/>
</dbReference>
<dbReference type="GO" id="GO:0003700">
    <property type="term" value="F:DNA-binding transcription factor activity"/>
    <property type="evidence" value="ECO:0007669"/>
    <property type="project" value="InterPro"/>
</dbReference>
<keyword evidence="6" id="KW-0238">DNA-binding</keyword>
<dbReference type="RefSeq" id="WP_093538742.1">
    <property type="nucleotide sequence ID" value="NZ_FOXU01000015.1"/>
</dbReference>
<evidence type="ECO:0000256" key="4">
    <source>
        <dbReference type="ARBA" id="ARBA00022898"/>
    </source>
</evidence>
<name>A0A1I6BE91_9BACI</name>
<keyword evidence="7" id="KW-0804">Transcription</keyword>
<dbReference type="InterPro" id="IPR004839">
    <property type="entry name" value="Aminotransferase_I/II_large"/>
</dbReference>
<evidence type="ECO:0000259" key="8">
    <source>
        <dbReference type="PROSITE" id="PS50949"/>
    </source>
</evidence>
<evidence type="ECO:0000256" key="5">
    <source>
        <dbReference type="ARBA" id="ARBA00023015"/>
    </source>
</evidence>
<dbReference type="GO" id="GO:0008483">
    <property type="term" value="F:transaminase activity"/>
    <property type="evidence" value="ECO:0007669"/>
    <property type="project" value="UniProtKB-KW"/>
</dbReference>
<dbReference type="InterPro" id="IPR015421">
    <property type="entry name" value="PyrdxlP-dep_Trfase_major"/>
</dbReference>
<dbReference type="GO" id="GO:0030170">
    <property type="term" value="F:pyridoxal phosphate binding"/>
    <property type="evidence" value="ECO:0007669"/>
    <property type="project" value="InterPro"/>
</dbReference>
<dbReference type="Proteomes" id="UP000198734">
    <property type="component" value="Unassembled WGS sequence"/>
</dbReference>
<dbReference type="SMART" id="SM00345">
    <property type="entry name" value="HTH_GNTR"/>
    <property type="match status" value="1"/>
</dbReference>
<dbReference type="OrthoDB" id="9808770at2"/>
<dbReference type="PROSITE" id="PS50949">
    <property type="entry name" value="HTH_GNTR"/>
    <property type="match status" value="1"/>
</dbReference>
<evidence type="ECO:0000256" key="2">
    <source>
        <dbReference type="ARBA" id="ARBA00005384"/>
    </source>
</evidence>
<dbReference type="PANTHER" id="PTHR46577:SF1">
    <property type="entry name" value="HTH-TYPE TRANSCRIPTIONAL REGULATORY PROTEIN GABR"/>
    <property type="match status" value="1"/>
</dbReference>
<dbReference type="EMBL" id="FOXU01000015">
    <property type="protein sequence ID" value="SFQ79263.1"/>
    <property type="molecule type" value="Genomic_DNA"/>
</dbReference>
<evidence type="ECO:0000313" key="10">
    <source>
        <dbReference type="Proteomes" id="UP000198734"/>
    </source>
</evidence>
<gene>
    <name evidence="9" type="ORF">SAMN05421670_0415</name>
</gene>
<dbReference type="Pfam" id="PF00155">
    <property type="entry name" value="Aminotran_1_2"/>
    <property type="match status" value="1"/>
</dbReference>
<evidence type="ECO:0000256" key="7">
    <source>
        <dbReference type="ARBA" id="ARBA00023163"/>
    </source>
</evidence>
<comment type="similarity">
    <text evidence="2">In the C-terminal section; belongs to the class-I pyridoxal-phosphate-dependent aminotransferase family.</text>
</comment>
<dbReference type="Gene3D" id="1.10.10.10">
    <property type="entry name" value="Winged helix-like DNA-binding domain superfamily/Winged helix DNA-binding domain"/>
    <property type="match status" value="1"/>
</dbReference>
<dbReference type="InterPro" id="IPR036390">
    <property type="entry name" value="WH_DNA-bd_sf"/>
</dbReference>
<dbReference type="SUPFAM" id="SSF46785">
    <property type="entry name" value="Winged helix' DNA-binding domain"/>
    <property type="match status" value="1"/>
</dbReference>
<dbReference type="Gene3D" id="3.40.640.10">
    <property type="entry name" value="Type I PLP-dependent aspartate aminotransferase-like (Major domain)"/>
    <property type="match status" value="1"/>
</dbReference>
<dbReference type="GO" id="GO:0003677">
    <property type="term" value="F:DNA binding"/>
    <property type="evidence" value="ECO:0007669"/>
    <property type="project" value="UniProtKB-KW"/>
</dbReference>
<reference evidence="10" key="1">
    <citation type="submission" date="2016-10" db="EMBL/GenBank/DDBJ databases">
        <authorList>
            <person name="Varghese N."/>
            <person name="Submissions S."/>
        </authorList>
    </citation>
    <scope>NUCLEOTIDE SEQUENCE [LARGE SCALE GENOMIC DNA]</scope>
    <source>
        <strain evidence="10">DSM 11706</strain>
    </source>
</reference>
<accession>A0A1I6BE91</accession>
<keyword evidence="10" id="KW-1185">Reference proteome</keyword>
<feature type="domain" description="HTH gntR-type" evidence="8">
    <location>
        <begin position="14"/>
        <end position="82"/>
    </location>
</feature>
<dbReference type="PANTHER" id="PTHR46577">
    <property type="entry name" value="HTH-TYPE TRANSCRIPTIONAL REGULATORY PROTEIN GABR"/>
    <property type="match status" value="1"/>
</dbReference>
<keyword evidence="4" id="KW-0663">Pyridoxal phosphate</keyword>
<evidence type="ECO:0000256" key="1">
    <source>
        <dbReference type="ARBA" id="ARBA00001933"/>
    </source>
</evidence>
<sequence length="472" mass="53921">MDFLMFQLIHNSKTPLYEQLYQSIKKAIINGTIEEGIKLPSKRKLAEYLAVSQTTIEFAYSQLVAEGFIVSEPRRGYFVQNLEELAIIEQGIASIVPESTDIPSFTVDLSTGKIDTDSFPFKTWRRYAKDIVNEENGELLQLGHPQGDYLLRQQISSYLFQSRGVKSTPEQIILGSGTEQIMPLIIHLLGEKAVYGFENPGYPLTHHLFFNDSRMSVPIAVDNDGVIVSKLEQSFANVMYVTPSHQFPTGAVLSATRRNQLLAWAYQQDNRYIIEDDYDSEFRYTGKPIPSLQGIDQNERVIYLSTFSKSLMPSLRIAYAVLPKSLILQYKQRFSYYAATVPRMDQHILANFMEDGYFAKHLNRMRKIYKRKLEIITKTILQYHPTVSISGEQAGMHILLTIRTTKTETELVKLAEQADIRIYGLQDYISSNLDEQTFPKLVLGFGGLKMEQVASSIHQLMKALEIKKHRNS</sequence>